<feature type="compositionally biased region" description="Low complexity" evidence="1">
    <location>
        <begin position="131"/>
        <end position="157"/>
    </location>
</feature>
<sequence>MNSGQDLRQSSYLRHVSRSYAAASAATPPALTNRAALVATQHHNQYTSAPVSFAARAALLADSSNSQASLDMFRRLSGTHQPRPQGAGKHERLPPRPTDSARQSQAGGAGSLLDLLDEGWSGPQPAPPSAHAPHQQQAAATATANTPATTAGPPSGQLTPTSALESSSSFAFDYDRQPHSAGSPHAAATSAYSTATSGSGYGGAGLHVGIALGAEDEEAAAGFGGGCDTPRSAVSWTSCLSTALPQTEAELQQLDYKEVERLAEDAADLQWRAATALRLARQRMNLGAAKIAQGPAKDGQAGFTREGPVRDLEFPAGTREDAHPLPAPGSSRSPATEAGRTRQPLHTSISRRRAADTQEGHGFLRLYLLLLAVAEVVLLWLAQLARCASLGVLHPPRSLVLAPVTAARSAVCLVLFVSDAARQALAALNRSPTSSFS</sequence>
<name>A0A9D4YX80_CHLVU</name>
<reference evidence="3" key="2">
    <citation type="submission" date="2020-11" db="EMBL/GenBank/DDBJ databases">
        <authorList>
            <person name="Cecchin M."/>
            <person name="Marcolungo L."/>
            <person name="Rossato M."/>
            <person name="Girolomoni L."/>
            <person name="Cosentino E."/>
            <person name="Cuine S."/>
            <person name="Li-Beisson Y."/>
            <person name="Delledonne M."/>
            <person name="Ballottari M."/>
        </authorList>
    </citation>
    <scope>NUCLEOTIDE SEQUENCE</scope>
    <source>
        <strain evidence="3">211/11P</strain>
        <tissue evidence="3">Whole cell</tissue>
    </source>
</reference>
<dbReference type="AlphaFoldDB" id="A0A9D4YX80"/>
<accession>A0A9D4YX80</accession>
<dbReference type="EMBL" id="SIDB01000007">
    <property type="protein sequence ID" value="KAI3430334.1"/>
    <property type="molecule type" value="Genomic_DNA"/>
</dbReference>
<evidence type="ECO:0000256" key="1">
    <source>
        <dbReference type="SAM" id="MobiDB-lite"/>
    </source>
</evidence>
<feature type="region of interest" description="Disordered" evidence="1">
    <location>
        <begin position="314"/>
        <end position="353"/>
    </location>
</feature>
<feature type="compositionally biased region" description="Basic and acidic residues" evidence="1">
    <location>
        <begin position="314"/>
        <end position="323"/>
    </location>
</feature>
<feature type="transmembrane region" description="Helical" evidence="2">
    <location>
        <begin position="362"/>
        <end position="381"/>
    </location>
</feature>
<evidence type="ECO:0000313" key="3">
    <source>
        <dbReference type="EMBL" id="KAI3430334.1"/>
    </source>
</evidence>
<evidence type="ECO:0000256" key="2">
    <source>
        <dbReference type="SAM" id="Phobius"/>
    </source>
</evidence>
<keyword evidence="2" id="KW-0472">Membrane</keyword>
<keyword evidence="2" id="KW-0812">Transmembrane</keyword>
<keyword evidence="2" id="KW-1133">Transmembrane helix</keyword>
<comment type="caution">
    <text evidence="3">The sequence shown here is derived from an EMBL/GenBank/DDBJ whole genome shotgun (WGS) entry which is preliminary data.</text>
</comment>
<feature type="region of interest" description="Disordered" evidence="1">
    <location>
        <begin position="77"/>
        <end position="164"/>
    </location>
</feature>
<evidence type="ECO:0000313" key="4">
    <source>
        <dbReference type="Proteomes" id="UP001055712"/>
    </source>
</evidence>
<organism evidence="3 4">
    <name type="scientific">Chlorella vulgaris</name>
    <name type="common">Green alga</name>
    <dbReference type="NCBI Taxonomy" id="3077"/>
    <lineage>
        <taxon>Eukaryota</taxon>
        <taxon>Viridiplantae</taxon>
        <taxon>Chlorophyta</taxon>
        <taxon>core chlorophytes</taxon>
        <taxon>Trebouxiophyceae</taxon>
        <taxon>Chlorellales</taxon>
        <taxon>Chlorellaceae</taxon>
        <taxon>Chlorella clade</taxon>
        <taxon>Chlorella</taxon>
    </lineage>
</organism>
<protein>
    <submittedName>
        <fullName evidence="3">Uncharacterized protein</fullName>
    </submittedName>
</protein>
<keyword evidence="4" id="KW-1185">Reference proteome</keyword>
<proteinExistence type="predicted"/>
<gene>
    <name evidence="3" type="ORF">D9Q98_004929</name>
</gene>
<reference evidence="3" key="1">
    <citation type="journal article" date="2019" name="Plant J.">
        <title>Chlorella vulgaris genome assembly and annotation reveals the molecular basis for metabolic acclimation to high light conditions.</title>
        <authorList>
            <person name="Cecchin M."/>
            <person name="Marcolungo L."/>
            <person name="Rossato M."/>
            <person name="Girolomoni L."/>
            <person name="Cosentino E."/>
            <person name="Cuine S."/>
            <person name="Li-Beisson Y."/>
            <person name="Delledonne M."/>
            <person name="Ballottari M."/>
        </authorList>
    </citation>
    <scope>NUCLEOTIDE SEQUENCE</scope>
    <source>
        <strain evidence="3">211/11P</strain>
    </source>
</reference>
<feature type="transmembrane region" description="Helical" evidence="2">
    <location>
        <begin position="401"/>
        <end position="421"/>
    </location>
</feature>
<dbReference type="Proteomes" id="UP001055712">
    <property type="component" value="Unassembled WGS sequence"/>
</dbReference>